<feature type="region of interest" description="Disordered" evidence="1">
    <location>
        <begin position="155"/>
        <end position="186"/>
    </location>
</feature>
<dbReference type="OrthoDB" id="5535068at2759"/>
<organism evidence="2 3">
    <name type="scientific">Hypsizygus marmoreus</name>
    <name type="common">White beech mushroom</name>
    <name type="synonym">Agaricus marmoreus</name>
    <dbReference type="NCBI Taxonomy" id="39966"/>
    <lineage>
        <taxon>Eukaryota</taxon>
        <taxon>Fungi</taxon>
        <taxon>Dikarya</taxon>
        <taxon>Basidiomycota</taxon>
        <taxon>Agaricomycotina</taxon>
        <taxon>Agaricomycetes</taxon>
        <taxon>Agaricomycetidae</taxon>
        <taxon>Agaricales</taxon>
        <taxon>Tricholomatineae</taxon>
        <taxon>Lyophyllaceae</taxon>
        <taxon>Hypsizygus</taxon>
    </lineage>
</organism>
<accession>A0A369JQY7</accession>
<dbReference type="InParanoid" id="A0A369JQY7"/>
<reference evidence="2" key="1">
    <citation type="submission" date="2018-04" db="EMBL/GenBank/DDBJ databases">
        <title>Whole genome sequencing of Hypsizygus marmoreus.</title>
        <authorList>
            <person name="Choi I.-G."/>
            <person name="Min B."/>
            <person name="Kim J.-G."/>
            <person name="Kim S."/>
            <person name="Oh Y.-L."/>
            <person name="Kong W.-S."/>
            <person name="Park H."/>
            <person name="Jeong J."/>
            <person name="Song E.-S."/>
        </authorList>
    </citation>
    <scope>NUCLEOTIDE SEQUENCE [LARGE SCALE GENOMIC DNA]</scope>
    <source>
        <strain evidence="2">51987-8</strain>
    </source>
</reference>
<feature type="region of interest" description="Disordered" evidence="1">
    <location>
        <begin position="347"/>
        <end position="376"/>
    </location>
</feature>
<dbReference type="CDD" id="cd00303">
    <property type="entry name" value="retropepsin_like"/>
    <property type="match status" value="1"/>
</dbReference>
<dbReference type="InterPro" id="IPR021109">
    <property type="entry name" value="Peptidase_aspartic_dom_sf"/>
</dbReference>
<dbReference type="Proteomes" id="UP000076154">
    <property type="component" value="Unassembled WGS sequence"/>
</dbReference>
<dbReference type="Gene3D" id="2.40.70.10">
    <property type="entry name" value="Acid Proteases"/>
    <property type="match status" value="1"/>
</dbReference>
<dbReference type="EMBL" id="LUEZ02000042">
    <property type="protein sequence ID" value="RDB24681.1"/>
    <property type="molecule type" value="Genomic_DNA"/>
</dbReference>
<feature type="compositionally biased region" description="Polar residues" evidence="1">
    <location>
        <begin position="102"/>
        <end position="111"/>
    </location>
</feature>
<feature type="region of interest" description="Disordered" evidence="1">
    <location>
        <begin position="55"/>
        <end position="118"/>
    </location>
</feature>
<evidence type="ECO:0000313" key="2">
    <source>
        <dbReference type="EMBL" id="RDB24681.1"/>
    </source>
</evidence>
<dbReference type="AlphaFoldDB" id="A0A369JQY7"/>
<keyword evidence="3" id="KW-1185">Reference proteome</keyword>
<sequence length="408" mass="45348">MVQRSMGESIIEAAEHRKGAKSHFYTLDHVSDYYQSDAEDEDEFEVFRAEHAPKMITRSRQKAIDKVTKPPHRDKDTPRPDERSNQNAQPSVEAPAPYQGMGTHNNPQESPASPEVDQQCRARPLQDITPVPVDARQPRVVELLIQDVEMGDVTHSRHQVNRNQARTEPQAATTEKTAPKPCGPVWQSQISSQIEDKQVVSQILNTPVTLRIREVLATLREVSDQLVELVKRKNPCPVTAAVANVSASAKDTGKLIRISLQLENKRILGIIDTGSELNVINRNIVRDLTEAPVDPKCKVTMNDANGGAGNLNGHISDVLLKCRSVETYANLYIGVVFKSPVQSGFFAQNGKTETGTGPRYTQDVKKPDRSDRDRSQSVTIGLLTGLDRFRPISQFRPVFFGPRPVVTV</sequence>
<name>A0A369JQY7_HYPMA</name>
<protein>
    <submittedName>
        <fullName evidence="2">Uncharacterized protein</fullName>
    </submittedName>
</protein>
<dbReference type="STRING" id="39966.A0A369JQY7"/>
<proteinExistence type="predicted"/>
<feature type="compositionally biased region" description="Basic and acidic residues" evidence="1">
    <location>
        <begin position="362"/>
        <end position="375"/>
    </location>
</feature>
<evidence type="ECO:0000313" key="3">
    <source>
        <dbReference type="Proteomes" id="UP000076154"/>
    </source>
</evidence>
<feature type="compositionally biased region" description="Basic and acidic residues" evidence="1">
    <location>
        <begin position="62"/>
        <end position="84"/>
    </location>
</feature>
<comment type="caution">
    <text evidence="2">The sequence shown here is derived from an EMBL/GenBank/DDBJ whole genome shotgun (WGS) entry which is preliminary data.</text>
</comment>
<feature type="compositionally biased region" description="Polar residues" evidence="1">
    <location>
        <begin position="161"/>
        <end position="176"/>
    </location>
</feature>
<gene>
    <name evidence="2" type="ORF">Hypma_008175</name>
</gene>
<evidence type="ECO:0000256" key="1">
    <source>
        <dbReference type="SAM" id="MobiDB-lite"/>
    </source>
</evidence>